<comment type="caution">
    <text evidence="1">The sequence shown here is derived from an EMBL/GenBank/DDBJ whole genome shotgun (WGS) entry which is preliminary data.</text>
</comment>
<keyword evidence="2" id="KW-1185">Reference proteome</keyword>
<reference evidence="1 2" key="1">
    <citation type="journal article" date="2018" name="Front. Plant Sci.">
        <title>Red Clover (Trifolium pratense) and Zigzag Clover (T. medium) - A Picture of Genomic Similarities and Differences.</title>
        <authorList>
            <person name="Dluhosova J."/>
            <person name="Istvanek J."/>
            <person name="Nedelnik J."/>
            <person name="Repkova J."/>
        </authorList>
    </citation>
    <scope>NUCLEOTIDE SEQUENCE [LARGE SCALE GENOMIC DNA]</scope>
    <source>
        <strain evidence="2">cv. 10/8</strain>
        <tissue evidence="1">Leaf</tissue>
    </source>
</reference>
<sequence length="56" mass="6132">MDGTPTPRSANPSPVAGDAELLVFGWWGLYFGEQVLRNALAIHEHGHNVARLVCYP</sequence>
<feature type="non-terminal residue" evidence="1">
    <location>
        <position position="56"/>
    </location>
</feature>
<dbReference type="EMBL" id="LXQA011208680">
    <property type="protein sequence ID" value="MCI89041.1"/>
    <property type="molecule type" value="Genomic_DNA"/>
</dbReference>
<evidence type="ECO:0000313" key="1">
    <source>
        <dbReference type="EMBL" id="MCI89041.1"/>
    </source>
</evidence>
<dbReference type="Proteomes" id="UP000265520">
    <property type="component" value="Unassembled WGS sequence"/>
</dbReference>
<protein>
    <submittedName>
        <fullName evidence="1">Uncharacterized protein</fullName>
    </submittedName>
</protein>
<dbReference type="AlphaFoldDB" id="A0A392VPY0"/>
<organism evidence="1 2">
    <name type="scientific">Trifolium medium</name>
    <dbReference type="NCBI Taxonomy" id="97028"/>
    <lineage>
        <taxon>Eukaryota</taxon>
        <taxon>Viridiplantae</taxon>
        <taxon>Streptophyta</taxon>
        <taxon>Embryophyta</taxon>
        <taxon>Tracheophyta</taxon>
        <taxon>Spermatophyta</taxon>
        <taxon>Magnoliopsida</taxon>
        <taxon>eudicotyledons</taxon>
        <taxon>Gunneridae</taxon>
        <taxon>Pentapetalae</taxon>
        <taxon>rosids</taxon>
        <taxon>fabids</taxon>
        <taxon>Fabales</taxon>
        <taxon>Fabaceae</taxon>
        <taxon>Papilionoideae</taxon>
        <taxon>50 kb inversion clade</taxon>
        <taxon>NPAAA clade</taxon>
        <taxon>Hologalegina</taxon>
        <taxon>IRL clade</taxon>
        <taxon>Trifolieae</taxon>
        <taxon>Trifolium</taxon>
    </lineage>
</organism>
<evidence type="ECO:0000313" key="2">
    <source>
        <dbReference type="Proteomes" id="UP000265520"/>
    </source>
</evidence>
<name>A0A392VPY0_9FABA</name>
<accession>A0A392VPY0</accession>
<proteinExistence type="predicted"/>